<protein>
    <submittedName>
        <fullName evidence="1">Uncharacterized protein</fullName>
    </submittedName>
</protein>
<evidence type="ECO:0000313" key="2">
    <source>
        <dbReference type="Proteomes" id="UP000198942"/>
    </source>
</evidence>
<dbReference type="EMBL" id="FOCL01000002">
    <property type="protein sequence ID" value="SEN04068.1"/>
    <property type="molecule type" value="Genomic_DNA"/>
</dbReference>
<keyword evidence="2" id="KW-1185">Reference proteome</keyword>
<evidence type="ECO:0000313" key="1">
    <source>
        <dbReference type="EMBL" id="SEN04068.1"/>
    </source>
</evidence>
<sequence>MYVIHAETGQKLQATISKLDAKEIAQINKTKRFDFNWNKEKSYEVYKLTAAGIDEPLGLISLADRPDDIAIEIRLLASSLENVGDKKQYQRIAGCMIAFACRQSFKAQYGGYVCLKPKTDLKDHYRGIYGFESTKLFLVTDGANSLSLIKKYYEDQE</sequence>
<dbReference type="AlphaFoldDB" id="A0A1H8DBX7"/>
<dbReference type="RefSeq" id="WP_091209312.1">
    <property type="nucleotide sequence ID" value="NZ_FOCL01000002.1"/>
</dbReference>
<dbReference type="OrthoDB" id="956078at2"/>
<reference evidence="2" key="1">
    <citation type="submission" date="2016-10" db="EMBL/GenBank/DDBJ databases">
        <authorList>
            <person name="Varghese N."/>
            <person name="Submissions S."/>
        </authorList>
    </citation>
    <scope>NUCLEOTIDE SEQUENCE [LARGE SCALE GENOMIC DNA]</scope>
    <source>
        <strain evidence="2">Gh-48</strain>
    </source>
</reference>
<organism evidence="1 2">
    <name type="scientific">Mucilaginibacter gossypiicola</name>
    <dbReference type="NCBI Taxonomy" id="551995"/>
    <lineage>
        <taxon>Bacteria</taxon>
        <taxon>Pseudomonadati</taxon>
        <taxon>Bacteroidota</taxon>
        <taxon>Sphingobacteriia</taxon>
        <taxon>Sphingobacteriales</taxon>
        <taxon>Sphingobacteriaceae</taxon>
        <taxon>Mucilaginibacter</taxon>
    </lineage>
</organism>
<dbReference type="Proteomes" id="UP000198942">
    <property type="component" value="Unassembled WGS sequence"/>
</dbReference>
<proteinExistence type="predicted"/>
<accession>A0A1H8DBX7</accession>
<dbReference type="STRING" id="551995.SAMN05192574_102268"/>
<name>A0A1H8DBX7_9SPHI</name>
<gene>
    <name evidence="1" type="ORF">SAMN05192574_102268</name>
</gene>